<protein>
    <submittedName>
        <fullName evidence="5">HTH-type transcriptional activator RhaS</fullName>
    </submittedName>
</protein>
<dbReference type="SMART" id="SM00342">
    <property type="entry name" value="HTH_ARAC"/>
    <property type="match status" value="1"/>
</dbReference>
<keyword evidence="2" id="KW-0238">DNA-binding</keyword>
<dbReference type="Pfam" id="PF12833">
    <property type="entry name" value="HTH_18"/>
    <property type="match status" value="1"/>
</dbReference>
<dbReference type="PANTHER" id="PTHR43280">
    <property type="entry name" value="ARAC-FAMILY TRANSCRIPTIONAL REGULATOR"/>
    <property type="match status" value="1"/>
</dbReference>
<reference evidence="5 6" key="1">
    <citation type="submission" date="2019-01" db="EMBL/GenBank/DDBJ databases">
        <title>PMF-metabolizing Aryl O-demethylase.</title>
        <authorList>
            <person name="Kim M."/>
        </authorList>
    </citation>
    <scope>NUCLEOTIDE SEQUENCE [LARGE SCALE GENOMIC DNA]</scope>
    <source>
        <strain evidence="5 6">PMF1</strain>
    </source>
</reference>
<dbReference type="InterPro" id="IPR013096">
    <property type="entry name" value="Cupin_2"/>
</dbReference>
<dbReference type="SUPFAM" id="SSF51182">
    <property type="entry name" value="RmlC-like cupins"/>
    <property type="match status" value="1"/>
</dbReference>
<proteinExistence type="predicted"/>
<dbReference type="AlphaFoldDB" id="A0A4P6LSM4"/>
<dbReference type="PANTHER" id="PTHR43280:SF2">
    <property type="entry name" value="HTH-TYPE TRANSCRIPTIONAL REGULATOR EXSA"/>
    <property type="match status" value="1"/>
</dbReference>
<evidence type="ECO:0000256" key="2">
    <source>
        <dbReference type="ARBA" id="ARBA00023125"/>
    </source>
</evidence>
<dbReference type="InterPro" id="IPR011051">
    <property type="entry name" value="RmlC_Cupin_sf"/>
</dbReference>
<dbReference type="InterPro" id="IPR014710">
    <property type="entry name" value="RmlC-like_jellyroll"/>
</dbReference>
<dbReference type="GO" id="GO:0043565">
    <property type="term" value="F:sequence-specific DNA binding"/>
    <property type="evidence" value="ECO:0007669"/>
    <property type="project" value="InterPro"/>
</dbReference>
<evidence type="ECO:0000259" key="4">
    <source>
        <dbReference type="PROSITE" id="PS01124"/>
    </source>
</evidence>
<dbReference type="KEGG" id="bpro:PMF13cell1_00402"/>
<keyword evidence="3" id="KW-0804">Transcription</keyword>
<dbReference type="InterPro" id="IPR018060">
    <property type="entry name" value="HTH_AraC"/>
</dbReference>
<accession>A0A4P6LSM4</accession>
<evidence type="ECO:0000256" key="3">
    <source>
        <dbReference type="ARBA" id="ARBA00023163"/>
    </source>
</evidence>
<dbReference type="Pfam" id="PF07883">
    <property type="entry name" value="Cupin_2"/>
    <property type="match status" value="1"/>
</dbReference>
<dbReference type="PROSITE" id="PS01124">
    <property type="entry name" value="HTH_ARAC_FAMILY_2"/>
    <property type="match status" value="1"/>
</dbReference>
<evidence type="ECO:0000313" key="5">
    <source>
        <dbReference type="EMBL" id="QBE94909.1"/>
    </source>
</evidence>
<feature type="domain" description="HTH araC/xylS-type" evidence="4">
    <location>
        <begin position="179"/>
        <end position="277"/>
    </location>
</feature>
<dbReference type="Proteomes" id="UP000289794">
    <property type="component" value="Chromosome"/>
</dbReference>
<dbReference type="EMBL" id="CP035945">
    <property type="protein sequence ID" value="QBE94909.1"/>
    <property type="molecule type" value="Genomic_DNA"/>
</dbReference>
<dbReference type="Gene3D" id="2.60.120.10">
    <property type="entry name" value="Jelly Rolls"/>
    <property type="match status" value="1"/>
</dbReference>
<dbReference type="SUPFAM" id="SSF46689">
    <property type="entry name" value="Homeodomain-like"/>
    <property type="match status" value="2"/>
</dbReference>
<dbReference type="GO" id="GO:0003700">
    <property type="term" value="F:DNA-binding transcription factor activity"/>
    <property type="evidence" value="ECO:0007669"/>
    <property type="project" value="InterPro"/>
</dbReference>
<dbReference type="Gene3D" id="1.10.10.60">
    <property type="entry name" value="Homeodomain-like"/>
    <property type="match status" value="2"/>
</dbReference>
<gene>
    <name evidence="5" type="primary">rhaS_1</name>
    <name evidence="5" type="ORF">PMF13cell1_00402</name>
</gene>
<keyword evidence="1" id="KW-0805">Transcription regulation</keyword>
<organism evidence="5 6">
    <name type="scientific">Blautia producta</name>
    <dbReference type="NCBI Taxonomy" id="33035"/>
    <lineage>
        <taxon>Bacteria</taxon>
        <taxon>Bacillati</taxon>
        <taxon>Bacillota</taxon>
        <taxon>Clostridia</taxon>
        <taxon>Lachnospirales</taxon>
        <taxon>Lachnospiraceae</taxon>
        <taxon>Blautia</taxon>
    </lineage>
</organism>
<dbReference type="InterPro" id="IPR009057">
    <property type="entry name" value="Homeodomain-like_sf"/>
</dbReference>
<evidence type="ECO:0000256" key="1">
    <source>
        <dbReference type="ARBA" id="ARBA00023015"/>
    </source>
</evidence>
<name>A0A4P6LSM4_9FIRM</name>
<evidence type="ECO:0000313" key="6">
    <source>
        <dbReference type="Proteomes" id="UP000289794"/>
    </source>
</evidence>
<sequence>MQKMIYEPLFELEKTGINIAYHTEKGRYSPPHWHSAIELIYVLNGTATISIEGKDYRLVAGEFIVVDSNRIHEAQCARVSMMVVIHYSRAIMKNYMTKIDEYRIHCSRQALKKEKLDEYLEICGLLKRLPPLYVTRPLGYRLQSQAVAMEVLFELVNHFSAAADSTGLVNDDTVLERLAEITAYIEEHHREKITLEDIASNFYLSREYFSRFFRQNMGVTFSRYVNQVRLMHIYHDLCSTGEGVMELAEKHGFANYKLFNRMFQEIYGCKPSDVRKR</sequence>